<dbReference type="EMBL" id="MU826838">
    <property type="protein sequence ID" value="KAJ7372162.1"/>
    <property type="molecule type" value="Genomic_DNA"/>
</dbReference>
<reference evidence="5" key="1">
    <citation type="submission" date="2023-01" db="EMBL/GenBank/DDBJ databases">
        <title>Genome assembly of the deep-sea coral Lophelia pertusa.</title>
        <authorList>
            <person name="Herrera S."/>
            <person name="Cordes E."/>
        </authorList>
    </citation>
    <scope>NUCLEOTIDE SEQUENCE</scope>
    <source>
        <strain evidence="5">USNM1676648</strain>
        <tissue evidence="5">Polyp</tissue>
    </source>
</reference>
<dbReference type="OrthoDB" id="10251508at2759"/>
<dbReference type="GO" id="GO:0050290">
    <property type="term" value="F:sphingomyelin phosphodiesterase D activity"/>
    <property type="evidence" value="ECO:0007669"/>
    <property type="project" value="InterPro"/>
</dbReference>
<dbReference type="GO" id="GO:0016020">
    <property type="term" value="C:membrane"/>
    <property type="evidence" value="ECO:0007669"/>
    <property type="project" value="UniProtKB-SubCell"/>
</dbReference>
<evidence type="ECO:0000256" key="4">
    <source>
        <dbReference type="ARBA" id="ARBA00023136"/>
    </source>
</evidence>
<comment type="subcellular location">
    <subcellularLocation>
        <location evidence="1">Membrane</location>
        <topology evidence="1">Single-pass membrane protein</topology>
    </subcellularLocation>
</comment>
<dbReference type="GO" id="GO:0046475">
    <property type="term" value="P:glycerophospholipid catabolic process"/>
    <property type="evidence" value="ECO:0007669"/>
    <property type="project" value="TreeGrafter"/>
</dbReference>
<evidence type="ECO:0000256" key="1">
    <source>
        <dbReference type="ARBA" id="ARBA00004167"/>
    </source>
</evidence>
<dbReference type="GO" id="GO:0046513">
    <property type="term" value="P:ceramide biosynthetic process"/>
    <property type="evidence" value="ECO:0007669"/>
    <property type="project" value="TreeGrafter"/>
</dbReference>
<keyword evidence="6" id="KW-1185">Reference proteome</keyword>
<sequence>MSLTGSYTRTQYFQNQFRGLIKPSSGRVSPPAAHHGMFDHSSQEIWRSETFIQILIEFWLNQNTVGSVSSNVLSHRQEYFMPSLDHVRVLSVLHPSDELRRVIIPQFLQKKLYYFLHHCFSHWPLDPSFRFVLETWLSYIQPWRYSKHHGSTSSGSDESRETATPQWKSFIFDNLLFYSALLFEFVSRACRFNLSSAKDAHLLFRVIKVFAQSHLVDMIEEGENAYLVPSGNRWNAAAQTSLTASSSAIKAHIVELEGSSYSFKSVFHLPGATKVNI</sequence>
<organism evidence="5 6">
    <name type="scientific">Desmophyllum pertusum</name>
    <dbReference type="NCBI Taxonomy" id="174260"/>
    <lineage>
        <taxon>Eukaryota</taxon>
        <taxon>Metazoa</taxon>
        <taxon>Cnidaria</taxon>
        <taxon>Anthozoa</taxon>
        <taxon>Hexacorallia</taxon>
        <taxon>Scleractinia</taxon>
        <taxon>Caryophylliina</taxon>
        <taxon>Caryophylliidae</taxon>
        <taxon>Desmophyllum</taxon>
    </lineage>
</organism>
<dbReference type="PANTHER" id="PTHR12988:SF6">
    <property type="entry name" value="SPHINGOMYELIN PHOSPHODIESTERASE 4"/>
    <property type="match status" value="1"/>
</dbReference>
<comment type="caution">
    <text evidence="5">The sequence shown here is derived from an EMBL/GenBank/DDBJ whole genome shotgun (WGS) entry which is preliminary data.</text>
</comment>
<dbReference type="AlphaFoldDB" id="A0A9X0CQC6"/>
<dbReference type="GO" id="GO:0004767">
    <property type="term" value="F:sphingomyelin phosphodiesterase activity"/>
    <property type="evidence" value="ECO:0007669"/>
    <property type="project" value="UniProtKB-EC"/>
</dbReference>
<keyword evidence="3" id="KW-1133">Transmembrane helix</keyword>
<proteinExistence type="predicted"/>
<evidence type="ECO:0000256" key="3">
    <source>
        <dbReference type="ARBA" id="ARBA00022989"/>
    </source>
</evidence>
<dbReference type="Proteomes" id="UP001163046">
    <property type="component" value="Unassembled WGS sequence"/>
</dbReference>
<name>A0A9X0CQC6_9CNID</name>
<dbReference type="PANTHER" id="PTHR12988">
    <property type="entry name" value="SPHINGOMYELIN PHOSPHODIESTERASE 4"/>
    <property type="match status" value="1"/>
</dbReference>
<evidence type="ECO:0000256" key="2">
    <source>
        <dbReference type="ARBA" id="ARBA00022692"/>
    </source>
</evidence>
<dbReference type="Pfam" id="PF14724">
    <property type="entry name" value="mit_SMPDase"/>
    <property type="match status" value="1"/>
</dbReference>
<keyword evidence="5" id="KW-0378">Hydrolase</keyword>
<keyword evidence="2" id="KW-0812">Transmembrane</keyword>
<evidence type="ECO:0000313" key="5">
    <source>
        <dbReference type="EMBL" id="KAJ7372162.1"/>
    </source>
</evidence>
<keyword evidence="4" id="KW-0472">Membrane</keyword>
<dbReference type="EC" id="3.1.4.12" evidence="5"/>
<accession>A0A9X0CQC6</accession>
<protein>
    <submittedName>
        <fullName evidence="5">Sphingomyelin phosphodiesterase 4, neutral membrane (Neutral sphingomyelinase-3)</fullName>
        <ecNumber evidence="5">3.1.4.12</ecNumber>
    </submittedName>
</protein>
<dbReference type="GO" id="GO:0006685">
    <property type="term" value="P:sphingomyelin catabolic process"/>
    <property type="evidence" value="ECO:0007669"/>
    <property type="project" value="TreeGrafter"/>
</dbReference>
<dbReference type="InterPro" id="IPR024129">
    <property type="entry name" value="Sphingomy_SMPD4"/>
</dbReference>
<gene>
    <name evidence="5" type="primary">SMPD4_1</name>
    <name evidence="5" type="ORF">OS493_020589</name>
</gene>
<evidence type="ECO:0000313" key="6">
    <source>
        <dbReference type="Proteomes" id="UP001163046"/>
    </source>
</evidence>